<name>A0A915K7A3_ROMCU</name>
<accession>A0A915K7A3</accession>
<evidence type="ECO:0000313" key="2">
    <source>
        <dbReference type="WBParaSite" id="nRc.2.0.1.t34218-RA"/>
    </source>
</evidence>
<dbReference type="Proteomes" id="UP000887565">
    <property type="component" value="Unplaced"/>
</dbReference>
<keyword evidence="1" id="KW-1185">Reference proteome</keyword>
<dbReference type="AlphaFoldDB" id="A0A915K7A3"/>
<proteinExistence type="predicted"/>
<evidence type="ECO:0000313" key="1">
    <source>
        <dbReference type="Proteomes" id="UP000887565"/>
    </source>
</evidence>
<dbReference type="WBParaSite" id="nRc.2.0.1.t34218-RA">
    <property type="protein sequence ID" value="nRc.2.0.1.t34218-RA"/>
    <property type="gene ID" value="nRc.2.0.1.g34218"/>
</dbReference>
<reference evidence="2" key="1">
    <citation type="submission" date="2022-11" db="UniProtKB">
        <authorList>
            <consortium name="WormBaseParasite"/>
        </authorList>
    </citation>
    <scope>IDENTIFICATION</scope>
</reference>
<organism evidence="1 2">
    <name type="scientific">Romanomermis culicivorax</name>
    <name type="common">Nematode worm</name>
    <dbReference type="NCBI Taxonomy" id="13658"/>
    <lineage>
        <taxon>Eukaryota</taxon>
        <taxon>Metazoa</taxon>
        <taxon>Ecdysozoa</taxon>
        <taxon>Nematoda</taxon>
        <taxon>Enoplea</taxon>
        <taxon>Dorylaimia</taxon>
        <taxon>Mermithida</taxon>
        <taxon>Mermithoidea</taxon>
        <taxon>Mermithidae</taxon>
        <taxon>Romanomermis</taxon>
    </lineage>
</organism>
<sequence length="69" mass="7934">MIEEDAVPTSDITEPLWHSAINKEHLCLISSETEFQDVMQQPGAHHSTICIDEWRAHLNLHDLGYIHQT</sequence>
<protein>
    <submittedName>
        <fullName evidence="2">Uncharacterized protein</fullName>
    </submittedName>
</protein>